<dbReference type="Proteomes" id="UP001589619">
    <property type="component" value="Unassembled WGS sequence"/>
</dbReference>
<evidence type="ECO:0000256" key="2">
    <source>
        <dbReference type="ARBA" id="ARBA00023015"/>
    </source>
</evidence>
<dbReference type="Pfam" id="PF13377">
    <property type="entry name" value="Peripla_BP_3"/>
    <property type="match status" value="1"/>
</dbReference>
<dbReference type="PANTHER" id="PTHR30146:SF148">
    <property type="entry name" value="HTH-TYPE TRANSCRIPTIONAL REPRESSOR PURR-RELATED"/>
    <property type="match status" value="1"/>
</dbReference>
<dbReference type="InterPro" id="IPR000843">
    <property type="entry name" value="HTH_LacI"/>
</dbReference>
<evidence type="ECO:0000256" key="4">
    <source>
        <dbReference type="ARBA" id="ARBA00023163"/>
    </source>
</evidence>
<comment type="caution">
    <text evidence="6">The sequence shown here is derived from an EMBL/GenBank/DDBJ whole genome shotgun (WGS) entry which is preliminary data.</text>
</comment>
<dbReference type="SUPFAM" id="SSF47413">
    <property type="entry name" value="lambda repressor-like DNA-binding domains"/>
    <property type="match status" value="1"/>
</dbReference>
<keyword evidence="1" id="KW-0678">Repressor</keyword>
<dbReference type="InterPro" id="IPR028082">
    <property type="entry name" value="Peripla_BP_I"/>
</dbReference>
<keyword evidence="3 6" id="KW-0238">DNA-binding</keyword>
<dbReference type="EMBL" id="JBHMAG010000009">
    <property type="protein sequence ID" value="MFB9752050.1"/>
    <property type="molecule type" value="Genomic_DNA"/>
</dbReference>
<dbReference type="PROSITE" id="PS50932">
    <property type="entry name" value="HTH_LACI_2"/>
    <property type="match status" value="1"/>
</dbReference>
<dbReference type="GO" id="GO:0003677">
    <property type="term" value="F:DNA binding"/>
    <property type="evidence" value="ECO:0007669"/>
    <property type="project" value="UniProtKB-KW"/>
</dbReference>
<dbReference type="Gene3D" id="3.40.50.2300">
    <property type="match status" value="2"/>
</dbReference>
<evidence type="ECO:0000256" key="1">
    <source>
        <dbReference type="ARBA" id="ARBA00022491"/>
    </source>
</evidence>
<reference evidence="6 7" key="1">
    <citation type="submission" date="2024-09" db="EMBL/GenBank/DDBJ databases">
        <authorList>
            <person name="Sun Q."/>
            <person name="Mori K."/>
        </authorList>
    </citation>
    <scope>NUCLEOTIDE SEQUENCE [LARGE SCALE GENOMIC DNA]</scope>
    <source>
        <strain evidence="6 7">JCM 12520</strain>
    </source>
</reference>
<dbReference type="PANTHER" id="PTHR30146">
    <property type="entry name" value="LACI-RELATED TRANSCRIPTIONAL REPRESSOR"/>
    <property type="match status" value="1"/>
</dbReference>
<keyword evidence="7" id="KW-1185">Reference proteome</keyword>
<protein>
    <submittedName>
        <fullName evidence="6">LacI family DNA-binding transcriptional regulator</fullName>
    </submittedName>
</protein>
<feature type="domain" description="HTH lacI-type" evidence="5">
    <location>
        <begin position="6"/>
        <end position="60"/>
    </location>
</feature>
<accession>A0ABV5VUW0</accession>
<dbReference type="SMART" id="SM00354">
    <property type="entry name" value="HTH_LACI"/>
    <property type="match status" value="1"/>
</dbReference>
<organism evidence="6 7">
    <name type="scientific">Paenibacillus hodogayensis</name>
    <dbReference type="NCBI Taxonomy" id="279208"/>
    <lineage>
        <taxon>Bacteria</taxon>
        <taxon>Bacillati</taxon>
        <taxon>Bacillota</taxon>
        <taxon>Bacilli</taxon>
        <taxon>Bacillales</taxon>
        <taxon>Paenibacillaceae</taxon>
        <taxon>Paenibacillus</taxon>
    </lineage>
</organism>
<dbReference type="SUPFAM" id="SSF53822">
    <property type="entry name" value="Periplasmic binding protein-like I"/>
    <property type="match status" value="1"/>
</dbReference>
<sequence>MPKPKVTLHDLSYRLGLSIHTVSKALRGLPGMSEETRYAVNQMARQLGYRTKEQKRSLNVERIQLFPEVKHRFMLIIARTNSGSALNQMLLVGLQEKLSEFGHSIETVIAPETFDKDGAFEEWVDKHNIKYADGIFIPPLTAPGLESKLLSLAIPRIILNYAPPAVDADSVIWDVETAIYQSVRYFLEMGHTNVLFIGEKEARGHLLRWKTFVEAMRENGEDVHADDHVTDVISNKEQWMNIVTERLQRRKPTAILSALGSRLPWIYLACDANGLHIPDNCSLISLEHDKSDFVPQLSRPFLLIKETGVRGAERMLWRLANPHLPYEHTQLQGGFYRGETVKPLQRAGQGAFPKNR</sequence>
<gene>
    <name evidence="6" type="ORF">ACFFNY_10835</name>
</gene>
<evidence type="ECO:0000259" key="5">
    <source>
        <dbReference type="PROSITE" id="PS50932"/>
    </source>
</evidence>
<proteinExistence type="predicted"/>
<name>A0ABV5VUW0_9BACL</name>
<dbReference type="RefSeq" id="WP_344910704.1">
    <property type="nucleotide sequence ID" value="NZ_BAAAYO010000010.1"/>
</dbReference>
<keyword evidence="4" id="KW-0804">Transcription</keyword>
<dbReference type="CDD" id="cd01392">
    <property type="entry name" value="HTH_LacI"/>
    <property type="match status" value="1"/>
</dbReference>
<evidence type="ECO:0000313" key="6">
    <source>
        <dbReference type="EMBL" id="MFB9752050.1"/>
    </source>
</evidence>
<keyword evidence="2" id="KW-0805">Transcription regulation</keyword>
<dbReference type="InterPro" id="IPR010982">
    <property type="entry name" value="Lambda_DNA-bd_dom_sf"/>
</dbReference>
<dbReference type="Gene3D" id="1.10.260.40">
    <property type="entry name" value="lambda repressor-like DNA-binding domains"/>
    <property type="match status" value="1"/>
</dbReference>
<evidence type="ECO:0000256" key="3">
    <source>
        <dbReference type="ARBA" id="ARBA00023125"/>
    </source>
</evidence>
<dbReference type="InterPro" id="IPR046335">
    <property type="entry name" value="LacI/GalR-like_sensor"/>
</dbReference>
<evidence type="ECO:0000313" key="7">
    <source>
        <dbReference type="Proteomes" id="UP001589619"/>
    </source>
</evidence>